<dbReference type="InterPro" id="IPR008971">
    <property type="entry name" value="HSP40/DnaJ_pept-bd"/>
</dbReference>
<dbReference type="InterPro" id="IPR002939">
    <property type="entry name" value="DnaJ_C"/>
</dbReference>
<dbReference type="PROSITE" id="PS51140">
    <property type="entry name" value="CUE"/>
    <property type="match status" value="1"/>
</dbReference>
<dbReference type="GO" id="GO:0005829">
    <property type="term" value="C:cytosol"/>
    <property type="evidence" value="ECO:0007669"/>
    <property type="project" value="TreeGrafter"/>
</dbReference>
<dbReference type="InterPro" id="IPR001623">
    <property type="entry name" value="DnaJ_domain"/>
</dbReference>
<feature type="region of interest" description="Disordered" evidence="2">
    <location>
        <begin position="499"/>
        <end position="534"/>
    </location>
</feature>
<keyword evidence="6" id="KW-1185">Reference proteome</keyword>
<dbReference type="AlphaFoldDB" id="A0A7J6HWK9"/>
<dbReference type="SMART" id="SM00271">
    <property type="entry name" value="DnaJ"/>
    <property type="match status" value="1"/>
</dbReference>
<evidence type="ECO:0000313" key="5">
    <source>
        <dbReference type="EMBL" id="KAF4399707.1"/>
    </source>
</evidence>
<dbReference type="PRINTS" id="PR00625">
    <property type="entry name" value="JDOMAIN"/>
</dbReference>
<dbReference type="GO" id="GO:0043130">
    <property type="term" value="F:ubiquitin binding"/>
    <property type="evidence" value="ECO:0007669"/>
    <property type="project" value="InterPro"/>
</dbReference>
<dbReference type="InterPro" id="IPR003892">
    <property type="entry name" value="CUE"/>
</dbReference>
<evidence type="ECO:0000259" key="3">
    <source>
        <dbReference type="PROSITE" id="PS50076"/>
    </source>
</evidence>
<evidence type="ECO:0008006" key="7">
    <source>
        <dbReference type="Google" id="ProtNLM"/>
    </source>
</evidence>
<dbReference type="GO" id="GO:0051082">
    <property type="term" value="F:unfolded protein binding"/>
    <property type="evidence" value="ECO:0007669"/>
    <property type="project" value="InterPro"/>
</dbReference>
<reference evidence="5 6" key="1">
    <citation type="journal article" date="2020" name="bioRxiv">
        <title>Sequence and annotation of 42 cannabis genomes reveals extensive copy number variation in cannabinoid synthesis and pathogen resistance genes.</title>
        <authorList>
            <person name="Mckernan K.J."/>
            <person name="Helbert Y."/>
            <person name="Kane L.T."/>
            <person name="Ebling H."/>
            <person name="Zhang L."/>
            <person name="Liu B."/>
            <person name="Eaton Z."/>
            <person name="Mclaughlin S."/>
            <person name="Kingan S."/>
            <person name="Baybayan P."/>
            <person name="Concepcion G."/>
            <person name="Jordan M."/>
            <person name="Riva A."/>
            <person name="Barbazuk W."/>
            <person name="Harkins T."/>
        </authorList>
    </citation>
    <scope>NUCLEOTIDE SEQUENCE [LARGE SCALE GENOMIC DNA]</scope>
    <source>
        <strain evidence="6">cv. Jamaican Lion 4</strain>
        <tissue evidence="5">Leaf</tissue>
    </source>
</reference>
<evidence type="ECO:0000259" key="4">
    <source>
        <dbReference type="PROSITE" id="PS51140"/>
    </source>
</evidence>
<dbReference type="Pfam" id="PF00226">
    <property type="entry name" value="DnaJ"/>
    <property type="match status" value="1"/>
</dbReference>
<dbReference type="CDD" id="cd06257">
    <property type="entry name" value="DnaJ"/>
    <property type="match status" value="1"/>
</dbReference>
<dbReference type="FunFam" id="1.10.287.110:FF:000020">
    <property type="entry name" value="DnaJ subfamily B member 13"/>
    <property type="match status" value="1"/>
</dbReference>
<dbReference type="GO" id="GO:0051087">
    <property type="term" value="F:protein-folding chaperone binding"/>
    <property type="evidence" value="ECO:0007669"/>
    <property type="project" value="TreeGrafter"/>
</dbReference>
<evidence type="ECO:0000313" key="6">
    <source>
        <dbReference type="Proteomes" id="UP000583929"/>
    </source>
</evidence>
<feature type="domain" description="CUE" evidence="4">
    <location>
        <begin position="430"/>
        <end position="473"/>
    </location>
</feature>
<dbReference type="CDD" id="cd10747">
    <property type="entry name" value="DnaJ_C"/>
    <property type="match status" value="1"/>
</dbReference>
<proteinExistence type="predicted"/>
<dbReference type="Proteomes" id="UP000583929">
    <property type="component" value="Unassembled WGS sequence"/>
</dbReference>
<dbReference type="PANTHER" id="PTHR24078">
    <property type="entry name" value="DNAJ HOMOLOG SUBFAMILY C MEMBER"/>
    <property type="match status" value="1"/>
</dbReference>
<dbReference type="Gene3D" id="1.10.287.110">
    <property type="entry name" value="DnaJ domain"/>
    <property type="match status" value="1"/>
</dbReference>
<feature type="domain" description="J" evidence="3">
    <location>
        <begin position="4"/>
        <end position="79"/>
    </location>
</feature>
<dbReference type="SUPFAM" id="SSF49493">
    <property type="entry name" value="HSP40/DnaJ peptide-binding domain"/>
    <property type="match status" value="2"/>
</dbReference>
<dbReference type="EMBL" id="JAATIQ010000021">
    <property type="protein sequence ID" value="KAF4399707.1"/>
    <property type="molecule type" value="Genomic_DNA"/>
</dbReference>
<dbReference type="Pfam" id="PF01556">
    <property type="entry name" value="DnaJ_C"/>
    <property type="match status" value="1"/>
</dbReference>
<gene>
    <name evidence="5" type="ORF">G4B88_022790</name>
</gene>
<dbReference type="InterPro" id="IPR036869">
    <property type="entry name" value="J_dom_sf"/>
</dbReference>
<dbReference type="GO" id="GO:0006457">
    <property type="term" value="P:protein folding"/>
    <property type="evidence" value="ECO:0007669"/>
    <property type="project" value="InterPro"/>
</dbReference>
<dbReference type="FunFam" id="2.60.260.20:FF:000002">
    <property type="entry name" value="Dnaj homolog subfamily b member"/>
    <property type="match status" value="1"/>
</dbReference>
<organism evidence="5 6">
    <name type="scientific">Cannabis sativa</name>
    <name type="common">Hemp</name>
    <name type="synonym">Marijuana</name>
    <dbReference type="NCBI Taxonomy" id="3483"/>
    <lineage>
        <taxon>Eukaryota</taxon>
        <taxon>Viridiplantae</taxon>
        <taxon>Streptophyta</taxon>
        <taxon>Embryophyta</taxon>
        <taxon>Tracheophyta</taxon>
        <taxon>Spermatophyta</taxon>
        <taxon>Magnoliopsida</taxon>
        <taxon>eudicotyledons</taxon>
        <taxon>Gunneridae</taxon>
        <taxon>Pentapetalae</taxon>
        <taxon>rosids</taxon>
        <taxon>fabids</taxon>
        <taxon>Rosales</taxon>
        <taxon>Cannabaceae</taxon>
        <taxon>Cannabis</taxon>
    </lineage>
</organism>
<comment type="caution">
    <text evidence="5">The sequence shown here is derived from an EMBL/GenBank/DDBJ whole genome shotgun (WGS) entry which is preliminary data.</text>
</comment>
<dbReference type="PANTHER" id="PTHR24078:SF538">
    <property type="entry name" value="DNAJ HEAT SHOCK FAMILY PROTEIN"/>
    <property type="match status" value="1"/>
</dbReference>
<accession>A0A7J6HWK9</accession>
<feature type="compositionally biased region" description="Polar residues" evidence="2">
    <location>
        <begin position="514"/>
        <end position="528"/>
    </location>
</feature>
<dbReference type="InterPro" id="IPR041806">
    <property type="entry name" value="CID5/6/7_CUE"/>
</dbReference>
<dbReference type="FunFam" id="2.60.260.20:FF:000030">
    <property type="entry name" value="DNAJ heat shock family protein"/>
    <property type="match status" value="1"/>
</dbReference>
<dbReference type="PROSITE" id="PS50076">
    <property type="entry name" value="DNAJ_2"/>
    <property type="match status" value="1"/>
</dbReference>
<evidence type="ECO:0000256" key="2">
    <source>
        <dbReference type="SAM" id="MobiDB-lite"/>
    </source>
</evidence>
<sequence length="534" mass="58498">MGVDYYNILKVNRNATEDDLKKAYRRLAMKWHPDKNRNNKKEAEATFKQISEAYEASSFLLFIDVLSDPQKKQIYDQYGEEGLKDMPPPGTSGSPFGNGGCSNGFNPRNAEDIFAEFFGSSPFSFGSSGPGRSMRFQSDVGGGNFGGFGGGENIFRSYSEGFVPKKPPAVESKLPCSLEELYSGSTRKMKISRTVACANGRQIPESEILTIDVKPGWKKGTKITFPDKGNEQPNQLPADLVFVIDEKPHELYSRDGNDLIVNQKVSLAEALGGTTLNLTTLDHRSLSIPVSDVVSPGYELVVSKEGMPIAKEPGNRGDLRVKFEIKFPTRLTPEQRAGLKRALGAMKPGMSTLNPYAAAYIPLSKREVEPALMSPNQRYHNSSFEGSFRSPVEQFSQDVFSVRNQPHHNSFGGSSQNVNVGLEKQILDEEFDMDLDFLQMTFPNFSEQSLAGVYLANKGDLDATIDMMNQLEFQTIESSESLPDTLDIGDVSEPGSSDHCASLKLKNIPGSAGGSSESADTQVRSQKASRVGIA</sequence>
<dbReference type="Gene3D" id="2.60.260.20">
    <property type="entry name" value="Urease metallochaperone UreE, N-terminal domain"/>
    <property type="match status" value="2"/>
</dbReference>
<evidence type="ECO:0000256" key="1">
    <source>
        <dbReference type="ARBA" id="ARBA00023186"/>
    </source>
</evidence>
<dbReference type="CDD" id="cd14371">
    <property type="entry name" value="CUE_CID7_like"/>
    <property type="match status" value="1"/>
</dbReference>
<name>A0A7J6HWK9_CANSA</name>
<dbReference type="Gene3D" id="1.10.8.10">
    <property type="entry name" value="DNA helicase RuvA subunit, C-terminal domain"/>
    <property type="match status" value="1"/>
</dbReference>
<dbReference type="SUPFAM" id="SSF46565">
    <property type="entry name" value="Chaperone J-domain"/>
    <property type="match status" value="1"/>
</dbReference>
<dbReference type="InterPro" id="IPR051339">
    <property type="entry name" value="DnaJ_subfamily_B"/>
</dbReference>
<keyword evidence="1" id="KW-0143">Chaperone</keyword>
<protein>
    <recommendedName>
        <fullName evidence="7">J domain-containing protein</fullName>
    </recommendedName>
</protein>